<dbReference type="STRING" id="928856.SAMN04488049_101442"/>
<dbReference type="InterPro" id="IPR007863">
    <property type="entry name" value="Peptidase_M16_C"/>
</dbReference>
<evidence type="ECO:0000259" key="1">
    <source>
        <dbReference type="Pfam" id="PF00675"/>
    </source>
</evidence>
<accession>A0A0P1GZU6</accession>
<feature type="domain" description="Peptidase M16 N-terminal" evidence="1">
    <location>
        <begin position="59"/>
        <end position="178"/>
    </location>
</feature>
<dbReference type="Gene3D" id="3.30.830.10">
    <property type="entry name" value="Metalloenzyme, LuxS/M16 peptidase-like"/>
    <property type="match status" value="2"/>
</dbReference>
<dbReference type="Pfam" id="PF05193">
    <property type="entry name" value="Peptidase_M16_C"/>
    <property type="match status" value="1"/>
</dbReference>
<gene>
    <name evidence="3" type="ORF">TRM7557_02276</name>
</gene>
<dbReference type="EMBL" id="CYSD01000037">
    <property type="protein sequence ID" value="CUH79219.1"/>
    <property type="molecule type" value="Genomic_DNA"/>
</dbReference>
<dbReference type="Pfam" id="PF00675">
    <property type="entry name" value="Peptidase_M16"/>
    <property type="match status" value="1"/>
</dbReference>
<dbReference type="Proteomes" id="UP000052022">
    <property type="component" value="Unassembled WGS sequence"/>
</dbReference>
<dbReference type="OrthoDB" id="9811314at2"/>
<evidence type="ECO:0000259" key="2">
    <source>
        <dbReference type="Pfam" id="PF05193"/>
    </source>
</evidence>
<dbReference type="PANTHER" id="PTHR11851">
    <property type="entry name" value="METALLOPROTEASE"/>
    <property type="match status" value="1"/>
</dbReference>
<dbReference type="InterPro" id="IPR011249">
    <property type="entry name" value="Metalloenz_LuxS/M16"/>
</dbReference>
<evidence type="ECO:0000313" key="3">
    <source>
        <dbReference type="EMBL" id="CUH79219.1"/>
    </source>
</evidence>
<sequence>MTPRAVTSQVLTFPVRHLWLAALMALSLTIAALSATMARAEIDITEVTSPGGISAWLVEDHSIPFMALELRFRGGTSLDTPEKRGATYLMTGLLEEGAGEMRAQDYARALEGLAAGFSYDATKDVVSISAEMLSENRAEAAELLRQTLTEPRFDQDALDRVRAQVLVGLRSDEKDPNTIAGLAFAEMAFGDHPYGTDGKGTAETVTTLTRQDMFDAHEAIFARDRLFVSAVGDITPEELGVLLDDLLGALPETGAPMPGPIDPQIAGGTTIVDFDTPQSVALFGQVGIKRDDPDFFAAYVLNQILGGGSFESRLMTEVREKRGLTYGAYSYLVPRDLAATYMGSFASANDKMAEAVEVVRKEWTKIATEGVTEAELADAKTYLTGAYPLRFKGNSQIASILVAMQMDDLGLDYVKTRNAKVEAVTLEEANRVAARIYDPEGLHFTIVGRPEGLDTSN</sequence>
<dbReference type="InterPro" id="IPR011765">
    <property type="entry name" value="Pept_M16_N"/>
</dbReference>
<feature type="domain" description="Peptidase M16 C-terminal" evidence="2">
    <location>
        <begin position="208"/>
        <end position="382"/>
    </location>
</feature>
<protein>
    <submittedName>
        <fullName evidence="3">Peptidase M16 inactive domain protein</fullName>
    </submittedName>
</protein>
<reference evidence="3 4" key="1">
    <citation type="submission" date="2015-09" db="EMBL/GenBank/DDBJ databases">
        <authorList>
            <consortium name="Swine Surveillance"/>
        </authorList>
    </citation>
    <scope>NUCLEOTIDE SEQUENCE [LARGE SCALE GENOMIC DNA]</scope>
    <source>
        <strain evidence="3 4">CECT 7557</strain>
    </source>
</reference>
<proteinExistence type="predicted"/>
<dbReference type="SUPFAM" id="SSF63411">
    <property type="entry name" value="LuxS/MPP-like metallohydrolase"/>
    <property type="match status" value="2"/>
</dbReference>
<evidence type="ECO:0000313" key="4">
    <source>
        <dbReference type="Proteomes" id="UP000052022"/>
    </source>
</evidence>
<organism evidence="3 4">
    <name type="scientific">Tritonibacter multivorans</name>
    <dbReference type="NCBI Taxonomy" id="928856"/>
    <lineage>
        <taxon>Bacteria</taxon>
        <taxon>Pseudomonadati</taxon>
        <taxon>Pseudomonadota</taxon>
        <taxon>Alphaproteobacteria</taxon>
        <taxon>Rhodobacterales</taxon>
        <taxon>Paracoccaceae</taxon>
        <taxon>Tritonibacter</taxon>
    </lineage>
</organism>
<name>A0A0P1GZU6_9RHOB</name>
<dbReference type="PANTHER" id="PTHR11851:SF224">
    <property type="entry name" value="PROCESSING PROTEASE"/>
    <property type="match status" value="1"/>
</dbReference>
<dbReference type="InterPro" id="IPR050361">
    <property type="entry name" value="MPP/UQCRC_Complex"/>
</dbReference>
<keyword evidence="4" id="KW-1185">Reference proteome</keyword>
<dbReference type="GO" id="GO:0046872">
    <property type="term" value="F:metal ion binding"/>
    <property type="evidence" value="ECO:0007669"/>
    <property type="project" value="InterPro"/>
</dbReference>
<dbReference type="AlphaFoldDB" id="A0A0P1GZU6"/>